<sequence length="520" mass="58224">MARRTTGATGAEVFCWALPLLMVVLPGIILSRNEKGSAQEDTRTRKYKKEARRSSRKNFSFRVFEEAAYLCVAERADEPRETHRLQASWDIPPIVTVKSNEMDPYGFVRQEIKSFCLPYGGLWFETKVRQNYTQVFYLFAGVIRSIAPPSKNQHDRVEEAMELSWEMLQCGFLPSRPTFLTVLAAISILESLRHDRKCVVEAVEVLDRMLRLDVMLWTAGFSAHGKAIVSMDEAWKFLSDMRDNASTLVTRQYDSEAEKNGVNISAAMDHHSSNSDVEDEIPDGNACMEIELAREMGCSSWRKHGVLAVAILGAATAMAAATIFLGRSLTDAAKSLSDTASSLKESLDSSAKSFKESFDSSVASFDRGVAALDRGIDTIGAFKICEGECNNSFGRSSFRSLCSPACKFKTGGNLLEQWQHEEFHGQVACQIAEQRCHHEHQAALEEWGCYFGYDVKTAAVPNEMMLLLLASPQGLWLERQRSKDVYQTYLVRGTEWSTEDEVERDSSLLSVAGERFQTHA</sequence>
<evidence type="ECO:0000313" key="2">
    <source>
        <dbReference type="EMBL" id="EFJ36936.1"/>
    </source>
</evidence>
<feature type="transmembrane region" description="Helical" evidence="1">
    <location>
        <begin position="6"/>
        <end position="30"/>
    </location>
</feature>
<dbReference type="HOGENOM" id="CLU_524201_0_0_1"/>
<proteinExistence type="predicted"/>
<dbReference type="KEGG" id="smo:SELMODRAFT_403755"/>
<dbReference type="InParanoid" id="D8QSF3"/>
<dbReference type="AlphaFoldDB" id="D8QSF3"/>
<name>D8QSF3_SELML</name>
<evidence type="ECO:0000256" key="1">
    <source>
        <dbReference type="SAM" id="Phobius"/>
    </source>
</evidence>
<dbReference type="EMBL" id="GL377566">
    <property type="protein sequence ID" value="EFJ36936.1"/>
    <property type="molecule type" value="Genomic_DNA"/>
</dbReference>
<gene>
    <name evidence="2" type="ORF">SELMODRAFT_403755</name>
</gene>
<keyword evidence="1" id="KW-0472">Membrane</keyword>
<keyword evidence="1" id="KW-0812">Transmembrane</keyword>
<dbReference type="Proteomes" id="UP000001514">
    <property type="component" value="Unassembled WGS sequence"/>
</dbReference>
<keyword evidence="1" id="KW-1133">Transmembrane helix</keyword>
<accession>D8QSF3</accession>
<organism evidence="3">
    <name type="scientific">Selaginella moellendorffii</name>
    <name type="common">Spikemoss</name>
    <dbReference type="NCBI Taxonomy" id="88036"/>
    <lineage>
        <taxon>Eukaryota</taxon>
        <taxon>Viridiplantae</taxon>
        <taxon>Streptophyta</taxon>
        <taxon>Embryophyta</taxon>
        <taxon>Tracheophyta</taxon>
        <taxon>Lycopodiopsida</taxon>
        <taxon>Selaginellales</taxon>
        <taxon>Selaginellaceae</taxon>
        <taxon>Selaginella</taxon>
    </lineage>
</organism>
<reference evidence="2 3" key="1">
    <citation type="journal article" date="2011" name="Science">
        <title>The Selaginella genome identifies genetic changes associated with the evolution of vascular plants.</title>
        <authorList>
            <person name="Banks J.A."/>
            <person name="Nishiyama T."/>
            <person name="Hasebe M."/>
            <person name="Bowman J.L."/>
            <person name="Gribskov M."/>
            <person name="dePamphilis C."/>
            <person name="Albert V.A."/>
            <person name="Aono N."/>
            <person name="Aoyama T."/>
            <person name="Ambrose B.A."/>
            <person name="Ashton N.W."/>
            <person name="Axtell M.J."/>
            <person name="Barker E."/>
            <person name="Barker M.S."/>
            <person name="Bennetzen J.L."/>
            <person name="Bonawitz N.D."/>
            <person name="Chapple C."/>
            <person name="Cheng C."/>
            <person name="Correa L.G."/>
            <person name="Dacre M."/>
            <person name="DeBarry J."/>
            <person name="Dreyer I."/>
            <person name="Elias M."/>
            <person name="Engstrom E.M."/>
            <person name="Estelle M."/>
            <person name="Feng L."/>
            <person name="Finet C."/>
            <person name="Floyd S.K."/>
            <person name="Frommer W.B."/>
            <person name="Fujita T."/>
            <person name="Gramzow L."/>
            <person name="Gutensohn M."/>
            <person name="Harholt J."/>
            <person name="Hattori M."/>
            <person name="Heyl A."/>
            <person name="Hirai T."/>
            <person name="Hiwatashi Y."/>
            <person name="Ishikawa M."/>
            <person name="Iwata M."/>
            <person name="Karol K.G."/>
            <person name="Koehler B."/>
            <person name="Kolukisaoglu U."/>
            <person name="Kubo M."/>
            <person name="Kurata T."/>
            <person name="Lalonde S."/>
            <person name="Li K."/>
            <person name="Li Y."/>
            <person name="Litt A."/>
            <person name="Lyons E."/>
            <person name="Manning G."/>
            <person name="Maruyama T."/>
            <person name="Michael T.P."/>
            <person name="Mikami K."/>
            <person name="Miyazaki S."/>
            <person name="Morinaga S."/>
            <person name="Murata T."/>
            <person name="Mueller-Roeber B."/>
            <person name="Nelson D.R."/>
            <person name="Obara M."/>
            <person name="Oguri Y."/>
            <person name="Olmstead R.G."/>
            <person name="Onodera N."/>
            <person name="Petersen B.L."/>
            <person name="Pils B."/>
            <person name="Prigge M."/>
            <person name="Rensing S.A."/>
            <person name="Riano-Pachon D.M."/>
            <person name="Roberts A.W."/>
            <person name="Sato Y."/>
            <person name="Scheller H.V."/>
            <person name="Schulz B."/>
            <person name="Schulz C."/>
            <person name="Shakirov E.V."/>
            <person name="Shibagaki N."/>
            <person name="Shinohara N."/>
            <person name="Shippen D.E."/>
            <person name="Soerensen I."/>
            <person name="Sotooka R."/>
            <person name="Sugimoto N."/>
            <person name="Sugita M."/>
            <person name="Sumikawa N."/>
            <person name="Tanurdzic M."/>
            <person name="Theissen G."/>
            <person name="Ulvskov P."/>
            <person name="Wakazuki S."/>
            <person name="Weng J.K."/>
            <person name="Willats W.W."/>
            <person name="Wipf D."/>
            <person name="Wolf P.G."/>
            <person name="Yang L."/>
            <person name="Zimmer A.D."/>
            <person name="Zhu Q."/>
            <person name="Mitros T."/>
            <person name="Hellsten U."/>
            <person name="Loque D."/>
            <person name="Otillar R."/>
            <person name="Salamov A."/>
            <person name="Schmutz J."/>
            <person name="Shapiro H."/>
            <person name="Lindquist E."/>
            <person name="Lucas S."/>
            <person name="Rokhsar D."/>
            <person name="Grigoriev I.V."/>
        </authorList>
    </citation>
    <scope>NUCLEOTIDE SEQUENCE [LARGE SCALE GENOMIC DNA]</scope>
</reference>
<dbReference type="InterPro" id="IPR011990">
    <property type="entry name" value="TPR-like_helical_dom_sf"/>
</dbReference>
<dbReference type="Gene3D" id="1.25.40.10">
    <property type="entry name" value="Tetratricopeptide repeat domain"/>
    <property type="match status" value="1"/>
</dbReference>
<keyword evidence="3" id="KW-1185">Reference proteome</keyword>
<dbReference type="Gramene" id="EFJ36936">
    <property type="protein sequence ID" value="EFJ36936"/>
    <property type="gene ID" value="SELMODRAFT_403755"/>
</dbReference>
<protein>
    <submittedName>
        <fullName evidence="2">Uncharacterized protein</fullName>
    </submittedName>
</protein>
<evidence type="ECO:0000313" key="3">
    <source>
        <dbReference type="Proteomes" id="UP000001514"/>
    </source>
</evidence>